<organism evidence="1 2">
    <name type="scientific">Melia azedarach</name>
    <name type="common">Chinaberry tree</name>
    <dbReference type="NCBI Taxonomy" id="155640"/>
    <lineage>
        <taxon>Eukaryota</taxon>
        <taxon>Viridiplantae</taxon>
        <taxon>Streptophyta</taxon>
        <taxon>Embryophyta</taxon>
        <taxon>Tracheophyta</taxon>
        <taxon>Spermatophyta</taxon>
        <taxon>Magnoliopsida</taxon>
        <taxon>eudicotyledons</taxon>
        <taxon>Gunneridae</taxon>
        <taxon>Pentapetalae</taxon>
        <taxon>rosids</taxon>
        <taxon>malvids</taxon>
        <taxon>Sapindales</taxon>
        <taxon>Meliaceae</taxon>
        <taxon>Melia</taxon>
    </lineage>
</organism>
<protein>
    <submittedName>
        <fullName evidence="1">Glycosyl transferase, family 1</fullName>
    </submittedName>
</protein>
<dbReference type="Proteomes" id="UP001164539">
    <property type="component" value="Chromosome 5"/>
</dbReference>
<keyword evidence="2" id="KW-1185">Reference proteome</keyword>
<name>A0ACC1Y4X3_MELAZ</name>
<keyword evidence="1" id="KW-0808">Transferase</keyword>
<sequence length="728" mass="81554">MEDSLNGGDLHVNVVRQSSFRQGGGFKSSLSGRSTPKNSPSFRRLNASRTPRREFRSSPLQWFRSNRLVYWLLLITLWTYLGFYVQSRWAHGDNDEKFLGFGGKRRNAIVDSEHNKRRGLVANHSNPEVNKGTIKTQEVDTKRMDVVLSQKGNSVSSRQSVTKRKRRKRSSRGKGRGKQKAKSDFNSDDMEVQQPEIPMKNASYGLLVGSFGSIEDKVLEWSPEKRSGTCDRKGDFARLVWSRKFILIFHELSMTGAPLSMMELATELLSCGATVSAVVLSKKGGLMPELARRRIKVLEDRGELSFKTSMKADLIIAGSAVCASWIDQYIARFPAGGSQIVWWIMENRREYFDRTKLVLYRVKMLVFLSESQTKQWLTWCEEENIKLRSQPAVVPLSVNDELAFVAGFACSLNTPVNSPTKMLEKRRLLRDSVRKEMGLTDMDMLVISLSSINAGKGQLLLVESAQQAIEQEPFLDDSKIKSSVNAGKDLTSKHHLRGLLQISNNVGGSSNVVSISGESSTRLTEPKRKHLRSSSSLFTSVDNMDGESFGSSQKRRKMLSDSEVTQKQALKILIGSVGSKSNKVPYVKEILQFLSQHANFSKSVLWTPATTHVASIYSAADVYVINSQGLGETFGRVTIEAMAFGVPVLGTDAGGTKEIVEHNVTGLLHPPGHPGSQVLTQNLRFLLENPAVRERMGMEGRKKVEKMYLKRHMYKKLAQVLYKCMRPK</sequence>
<evidence type="ECO:0000313" key="1">
    <source>
        <dbReference type="EMBL" id="KAJ4718187.1"/>
    </source>
</evidence>
<reference evidence="1 2" key="1">
    <citation type="journal article" date="2023" name="Science">
        <title>Complex scaffold remodeling in plant triterpene biosynthesis.</title>
        <authorList>
            <person name="De La Pena R."/>
            <person name="Hodgson H."/>
            <person name="Liu J.C."/>
            <person name="Stephenson M.J."/>
            <person name="Martin A.C."/>
            <person name="Owen C."/>
            <person name="Harkess A."/>
            <person name="Leebens-Mack J."/>
            <person name="Jimenez L.E."/>
            <person name="Osbourn A."/>
            <person name="Sattely E.S."/>
        </authorList>
    </citation>
    <scope>NUCLEOTIDE SEQUENCE [LARGE SCALE GENOMIC DNA]</scope>
    <source>
        <strain evidence="2">cv. JPN11</strain>
        <tissue evidence="1">Leaf</tissue>
    </source>
</reference>
<proteinExistence type="predicted"/>
<gene>
    <name evidence="1" type="ORF">OWV82_009901</name>
</gene>
<evidence type="ECO:0000313" key="2">
    <source>
        <dbReference type="Proteomes" id="UP001164539"/>
    </source>
</evidence>
<accession>A0ACC1Y4X3</accession>
<dbReference type="EMBL" id="CM051398">
    <property type="protein sequence ID" value="KAJ4718187.1"/>
    <property type="molecule type" value="Genomic_DNA"/>
</dbReference>
<comment type="caution">
    <text evidence="1">The sequence shown here is derived from an EMBL/GenBank/DDBJ whole genome shotgun (WGS) entry which is preliminary data.</text>
</comment>